<dbReference type="AlphaFoldDB" id="U5CIE2"/>
<evidence type="ECO:0000313" key="2">
    <source>
        <dbReference type="Proteomes" id="UP000016856"/>
    </source>
</evidence>
<reference evidence="1 2" key="1">
    <citation type="journal article" date="2013" name="Genome Announc.">
        <title>Draft Genome Sequence of an Anaerobic and Extremophilic Bacterium, Caldanaerobacter yonseiensis, Isolated from a Geothermal Hot Stream.</title>
        <authorList>
            <person name="Lee S.J."/>
            <person name="Lee Y.J."/>
            <person name="Park G.S."/>
            <person name="Kim B.C."/>
            <person name="Lee S.J."/>
            <person name="Shin J.H."/>
            <person name="Lee D.W."/>
        </authorList>
    </citation>
    <scope>NUCLEOTIDE SEQUENCE [LARGE SCALE GENOMIC DNA]</scope>
    <source>
        <strain evidence="1 2">KB-1</strain>
    </source>
</reference>
<proteinExistence type="predicted"/>
<protein>
    <submittedName>
        <fullName evidence="1">Uncharacterized protein</fullName>
    </submittedName>
</protein>
<comment type="caution">
    <text evidence="1">The sequence shown here is derived from an EMBL/GenBank/DDBJ whole genome shotgun (WGS) entry which is preliminary data.</text>
</comment>
<sequence length="95" mass="11189">MGRMRWQRVKISENVAIFIFIRIYKKMIEIKLLNIQATTMLYLSCEQRGGKFLYRSCFMGHSLPLANYTKSLLLLIPPRGNCISKKFFVKALKIR</sequence>
<accession>U5CIE2</accession>
<organism evidence="1 2">
    <name type="scientific">Caldanaerobacter subterraneus subsp. yonseiensis KB-1</name>
    <dbReference type="NCBI Taxonomy" id="1388761"/>
    <lineage>
        <taxon>Bacteria</taxon>
        <taxon>Bacillati</taxon>
        <taxon>Bacillota</taxon>
        <taxon>Clostridia</taxon>
        <taxon>Thermoanaerobacterales</taxon>
        <taxon>Thermoanaerobacteraceae</taxon>
        <taxon>Caldanaerobacter</taxon>
    </lineage>
</organism>
<dbReference type="Proteomes" id="UP000016856">
    <property type="component" value="Unassembled WGS sequence"/>
</dbReference>
<dbReference type="EMBL" id="AXDC01000008">
    <property type="protein sequence ID" value="ERM92705.1"/>
    <property type="molecule type" value="Genomic_DNA"/>
</dbReference>
<name>U5CIE2_CALSX</name>
<evidence type="ECO:0000313" key="1">
    <source>
        <dbReference type="EMBL" id="ERM92705.1"/>
    </source>
</evidence>
<gene>
    <name evidence="1" type="ORF">O163_03625</name>
</gene>